<feature type="domain" description="FAD-binding FR-type" evidence="8">
    <location>
        <begin position="105"/>
        <end position="207"/>
    </location>
</feature>
<protein>
    <submittedName>
        <fullName evidence="9">Propane monooxygenase reductase subunit</fullName>
        <ecNumber evidence="9">1.18.1.-</ecNumber>
    </submittedName>
</protein>
<evidence type="ECO:0000256" key="1">
    <source>
        <dbReference type="ARBA" id="ARBA00022448"/>
    </source>
</evidence>
<keyword evidence="3" id="KW-0001">2Fe-2S</keyword>
<dbReference type="Pfam" id="PF00111">
    <property type="entry name" value="Fer2"/>
    <property type="match status" value="1"/>
</dbReference>
<dbReference type="PRINTS" id="PR00410">
    <property type="entry name" value="PHEHYDRXLASE"/>
</dbReference>
<dbReference type="PROSITE" id="PS00197">
    <property type="entry name" value="2FE2S_FER_1"/>
    <property type="match status" value="1"/>
</dbReference>
<evidence type="ECO:0000256" key="6">
    <source>
        <dbReference type="ARBA" id="ARBA00023014"/>
    </source>
</evidence>
<dbReference type="PROSITE" id="PS51384">
    <property type="entry name" value="FAD_FR"/>
    <property type="match status" value="1"/>
</dbReference>
<keyword evidence="9" id="KW-0503">Monooxygenase</keyword>
<dbReference type="AlphaFoldDB" id="A0A840N939"/>
<keyword evidence="1" id="KW-0813">Transport</keyword>
<dbReference type="GO" id="GO:0004497">
    <property type="term" value="F:monooxygenase activity"/>
    <property type="evidence" value="ECO:0007669"/>
    <property type="project" value="UniProtKB-KW"/>
</dbReference>
<sequence>MGDAHRIRFEPVDIEIEADEGETVLDAAFRQGVMLMHGCKEGQCSACKSFLLDGDVQMGRYSTFALADYESEEGYVLLCRSHAYSDLDVELLNYDEDMIRAGLPVVTVDTEVAAVEELTHDISLLRLAVSGDDEFKFHPGQYVDVAIPGCEEHRSFSMANLPRASGSELEFVIKRYPGGRFSGLLEGELRPGVPLSITGPYGTFTLRASSDRRIVLLAGGAGMAPILALLRQIAAKDDFDREVVFYYGARTERDLFLLDEIAELGGRIPGFSFVPVLSDAEWSGARGMVTAVAAEREAALADCDVYLCGPPPMIDAGLAALEERAVPQEQIFYDKFTVSAEAG</sequence>
<proteinExistence type="predicted"/>
<keyword evidence="10" id="KW-1185">Reference proteome</keyword>
<evidence type="ECO:0000259" key="7">
    <source>
        <dbReference type="PROSITE" id="PS51085"/>
    </source>
</evidence>
<dbReference type="SUPFAM" id="SSF52343">
    <property type="entry name" value="Ferredoxin reductase-like, C-terminal NADP-linked domain"/>
    <property type="match status" value="1"/>
</dbReference>
<evidence type="ECO:0000256" key="2">
    <source>
        <dbReference type="ARBA" id="ARBA00022630"/>
    </source>
</evidence>
<dbReference type="Proteomes" id="UP000580474">
    <property type="component" value="Unassembled WGS sequence"/>
</dbReference>
<dbReference type="Gene3D" id="3.10.20.30">
    <property type="match status" value="1"/>
</dbReference>
<dbReference type="InterPro" id="IPR008333">
    <property type="entry name" value="Cbr1-like_FAD-bd_dom"/>
</dbReference>
<keyword evidence="6" id="KW-0411">Iron-sulfur</keyword>
<dbReference type="Gene3D" id="2.40.30.10">
    <property type="entry name" value="Translation factors"/>
    <property type="match status" value="1"/>
</dbReference>
<dbReference type="InterPro" id="IPR017927">
    <property type="entry name" value="FAD-bd_FR_type"/>
</dbReference>
<dbReference type="SUPFAM" id="SSF54292">
    <property type="entry name" value="2Fe-2S ferredoxin-like"/>
    <property type="match status" value="1"/>
</dbReference>
<comment type="caution">
    <text evidence="9">The sequence shown here is derived from an EMBL/GenBank/DDBJ whole genome shotgun (WGS) entry which is preliminary data.</text>
</comment>
<dbReference type="InterPro" id="IPR039261">
    <property type="entry name" value="FNR_nucleotide-bd"/>
</dbReference>
<evidence type="ECO:0000256" key="3">
    <source>
        <dbReference type="ARBA" id="ARBA00022714"/>
    </source>
</evidence>
<dbReference type="InterPro" id="IPR036010">
    <property type="entry name" value="2Fe-2S_ferredoxin-like_sf"/>
</dbReference>
<dbReference type="InterPro" id="IPR001433">
    <property type="entry name" value="OxRdtase_FAD/NAD-bd"/>
</dbReference>
<evidence type="ECO:0000256" key="4">
    <source>
        <dbReference type="ARBA" id="ARBA00022827"/>
    </source>
</evidence>
<keyword evidence="9" id="KW-0560">Oxidoreductase</keyword>
<dbReference type="InterPro" id="IPR001041">
    <property type="entry name" value="2Fe-2S_ferredoxin-type"/>
</dbReference>
<dbReference type="EC" id="1.18.1.-" evidence="9"/>
<evidence type="ECO:0000313" key="9">
    <source>
        <dbReference type="EMBL" id="MBB5068686.1"/>
    </source>
</evidence>
<dbReference type="CDD" id="cd00207">
    <property type="entry name" value="fer2"/>
    <property type="match status" value="1"/>
</dbReference>
<keyword evidence="2" id="KW-0285">Flavoprotein</keyword>
<dbReference type="PROSITE" id="PS51085">
    <property type="entry name" value="2FE2S_FER_2"/>
    <property type="match status" value="1"/>
</dbReference>
<evidence type="ECO:0000259" key="8">
    <source>
        <dbReference type="PROSITE" id="PS51384"/>
    </source>
</evidence>
<dbReference type="PANTHER" id="PTHR43644:SF1">
    <property type="entry name" value="NAD(P)H-FLAVIN REDUCTASE"/>
    <property type="match status" value="1"/>
</dbReference>
<dbReference type="SUPFAM" id="SSF63380">
    <property type="entry name" value="Riboflavin synthase domain-like"/>
    <property type="match status" value="1"/>
</dbReference>
<dbReference type="Pfam" id="PF00175">
    <property type="entry name" value="NAD_binding_1"/>
    <property type="match status" value="1"/>
</dbReference>
<dbReference type="InterPro" id="IPR006058">
    <property type="entry name" value="2Fe2S_fd_BS"/>
</dbReference>
<evidence type="ECO:0000256" key="5">
    <source>
        <dbReference type="ARBA" id="ARBA00023004"/>
    </source>
</evidence>
<gene>
    <name evidence="9" type="ORF">BJ969_001774</name>
</gene>
<dbReference type="GO" id="GO:0051537">
    <property type="term" value="F:2 iron, 2 sulfur cluster binding"/>
    <property type="evidence" value="ECO:0007669"/>
    <property type="project" value="UniProtKB-KW"/>
</dbReference>
<keyword evidence="3" id="KW-0479">Metal-binding</keyword>
<evidence type="ECO:0000313" key="10">
    <source>
        <dbReference type="Proteomes" id="UP000580474"/>
    </source>
</evidence>
<dbReference type="EMBL" id="JACHIV010000001">
    <property type="protein sequence ID" value="MBB5068686.1"/>
    <property type="molecule type" value="Genomic_DNA"/>
</dbReference>
<keyword evidence="5" id="KW-0408">Iron</keyword>
<name>A0A840N939_9PSEU</name>
<keyword evidence="4" id="KW-0274">FAD</keyword>
<reference evidence="9 10" key="1">
    <citation type="submission" date="2020-08" db="EMBL/GenBank/DDBJ databases">
        <title>Sequencing the genomes of 1000 actinobacteria strains.</title>
        <authorList>
            <person name="Klenk H.-P."/>
        </authorList>
    </citation>
    <scope>NUCLEOTIDE SEQUENCE [LARGE SCALE GENOMIC DNA]</scope>
    <source>
        <strain evidence="9 10">DSM 45582</strain>
    </source>
</reference>
<dbReference type="PANTHER" id="PTHR43644">
    <property type="entry name" value="NA(+)-TRANSLOCATING NADH-QUINONE REDUCTASE SUBUNIT"/>
    <property type="match status" value="1"/>
</dbReference>
<feature type="domain" description="2Fe-2S ferredoxin-type" evidence="7">
    <location>
        <begin position="5"/>
        <end position="95"/>
    </location>
</feature>
<organism evidence="9 10">
    <name type="scientific">Saccharopolyspora gloriosae</name>
    <dbReference type="NCBI Taxonomy" id="455344"/>
    <lineage>
        <taxon>Bacteria</taxon>
        <taxon>Bacillati</taxon>
        <taxon>Actinomycetota</taxon>
        <taxon>Actinomycetes</taxon>
        <taxon>Pseudonocardiales</taxon>
        <taxon>Pseudonocardiaceae</taxon>
        <taxon>Saccharopolyspora</taxon>
    </lineage>
</organism>
<dbReference type="InterPro" id="IPR017938">
    <property type="entry name" value="Riboflavin_synthase-like_b-brl"/>
</dbReference>
<dbReference type="Pfam" id="PF00970">
    <property type="entry name" value="FAD_binding_6"/>
    <property type="match status" value="1"/>
</dbReference>
<dbReference type="Gene3D" id="3.40.50.80">
    <property type="entry name" value="Nucleotide-binding domain of ferredoxin-NADP reductase (FNR) module"/>
    <property type="match status" value="1"/>
</dbReference>
<accession>A0A840N939</accession>
<dbReference type="RefSeq" id="WP_184478339.1">
    <property type="nucleotide sequence ID" value="NZ_JACHIV010000001.1"/>
</dbReference>
<dbReference type="InterPro" id="IPR012675">
    <property type="entry name" value="Beta-grasp_dom_sf"/>
</dbReference>